<sequence length="931" mass="104080">MLSKLLRLGEGRMVKRLHGLAKHIETLSPEVEKLGDDELRAKTDEFRKRHEDGESLDDLLPEAFAVAREASWRVLSQRPFEVQLMGGAALHFGNVAEMKTGEGKTLTCVLPAYLNAIGGKGVHVVTVNDYLAKRDSEWMGRVHRFLGLDVGVILSGLTPEERRAAYAADITYGTNNEFGFDYLRDNMAHSVDEMVQRGHNFAVVDEVDSILIDEARTPLIISGPADGASHWYTEFARIAPLMEKDVHYEVDLRKRTVGVHEIGVEFVEDQLGIENLYEAANSPLVSYLNNALKAKELFLRDKDYIVRDGEVLIVDEFTGRVLLGRRYNEGMHQAIEAKEHVEIKSENQTLATITLQNYFRLYDKLSGMTGTAETEAAELHQIYKLGVVPIPTNRPMVRADQSDLIYKTEEAKFIAVVDDVAERYEAGQPVLIGTTSVERSEYLSRQFTKRKIPHNVLNAKYHEQEAGIIAEAGRLGAITVATNMAGRGTDIVLGGNVDFLADQRLRNRGLDPVETPDEYEAAWDEVLEKIKAEVEEEGDKVRAVGGLYVLGTERHESRRIDNQLRGRSGRQGDPGESRFYLSLGDELMRRFNGETLEALLNRLNLPDDVPIEAKMVSRAIKSAQTQVEQQNFEVRKNVLKYDEVMNQQRKVIYAERRRILEGEDLADQIHQMLVDVITAYVDGATAEGYAEDWDLEKLWEALGTLYPVSIDHHDLLGSGEIGEPGELTREELLDALVEDAESAYTKRETTIDELAGEGAMRQLERNVLLNVIDRKWREHLYEMDYLKEGIGLRAMAQRDPLVEYQREGYDMFIAMLDGLKEESVGFLFNVQVEAAPAAPAVAPMDAPQGLAEFAAAAKESGASDDQPEPAPQVHAKGIDGDEDKRPLTYSGPAEDGHAEVQRRSGGAATGKPSGSRRERREAARKAGKARR</sequence>
<dbReference type="PROSITE" id="PS51196">
    <property type="entry name" value="SECA_MOTOR_DEAD"/>
    <property type="match status" value="1"/>
</dbReference>
<dbReference type="PRINTS" id="PR00906">
    <property type="entry name" value="SECA"/>
</dbReference>
<dbReference type="AlphaFoldDB" id="A0A1X0D1V5"/>
<dbReference type="InterPro" id="IPR000185">
    <property type="entry name" value="SecA"/>
</dbReference>
<dbReference type="FunFam" id="3.90.1440.10:FF:000002">
    <property type="entry name" value="Protein translocase subunit SecA"/>
    <property type="match status" value="1"/>
</dbReference>
<dbReference type="InterPro" id="IPR011116">
    <property type="entry name" value="SecA_Wing/Scaffold"/>
</dbReference>
<dbReference type="NCBIfam" id="TIGR00963">
    <property type="entry name" value="secA"/>
    <property type="match status" value="1"/>
</dbReference>
<gene>
    <name evidence="12" type="primary">secA</name>
    <name evidence="18" type="ORF">BST26_17145</name>
</gene>
<dbReference type="HAMAP" id="MF_01382">
    <property type="entry name" value="SecA"/>
    <property type="match status" value="1"/>
</dbReference>
<evidence type="ECO:0000313" key="19">
    <source>
        <dbReference type="Proteomes" id="UP000192801"/>
    </source>
</evidence>
<dbReference type="Gene3D" id="3.90.1440.10">
    <property type="entry name" value="SecA, preprotein cross-linking domain"/>
    <property type="match status" value="1"/>
</dbReference>
<keyword evidence="6 12" id="KW-0067">ATP-binding</keyword>
<comment type="subcellular location">
    <subcellularLocation>
        <location evidence="12">Cell membrane</location>
        <topology evidence="12">Peripheral membrane protein</topology>
        <orientation evidence="12">Cytoplasmic side</orientation>
    </subcellularLocation>
    <subcellularLocation>
        <location evidence="12">Cytoplasm</location>
    </subcellularLocation>
    <text evidence="12">Distribution is 50-50.</text>
</comment>
<keyword evidence="5 12" id="KW-0547">Nucleotide-binding</keyword>
<protein>
    <recommendedName>
        <fullName evidence="12 13">Protein translocase subunit SecA</fullName>
        <ecNumber evidence="12">7.4.2.8</ecNumber>
    </recommendedName>
</protein>
<dbReference type="Pfam" id="PF07516">
    <property type="entry name" value="SecA_SW"/>
    <property type="match status" value="1"/>
</dbReference>
<accession>A0A1X0D1V5</accession>
<dbReference type="Gene3D" id="1.10.3060.10">
    <property type="entry name" value="Helical scaffold and wing domains of SecA"/>
    <property type="match status" value="1"/>
</dbReference>
<organism evidence="18 19">
    <name type="scientific">Mycolicibacterium insubricum</name>
    <dbReference type="NCBI Taxonomy" id="444597"/>
    <lineage>
        <taxon>Bacteria</taxon>
        <taxon>Bacillati</taxon>
        <taxon>Actinomycetota</taxon>
        <taxon>Actinomycetes</taxon>
        <taxon>Mycobacteriales</taxon>
        <taxon>Mycobacteriaceae</taxon>
        <taxon>Mycolicibacterium</taxon>
    </lineage>
</organism>
<evidence type="ECO:0000256" key="11">
    <source>
        <dbReference type="ARBA" id="ARBA00034006"/>
    </source>
</evidence>
<dbReference type="GO" id="GO:0005524">
    <property type="term" value="F:ATP binding"/>
    <property type="evidence" value="ECO:0007669"/>
    <property type="project" value="UniProtKB-UniRule"/>
</dbReference>
<dbReference type="FunFam" id="1.10.3060.10:FF:000002">
    <property type="entry name" value="Preprotein translocase subunit SecA"/>
    <property type="match status" value="1"/>
</dbReference>
<evidence type="ECO:0000256" key="4">
    <source>
        <dbReference type="ARBA" id="ARBA00022490"/>
    </source>
</evidence>
<dbReference type="PROSITE" id="PS51192">
    <property type="entry name" value="HELICASE_ATP_BIND_1"/>
    <property type="match status" value="1"/>
</dbReference>
<dbReference type="GO" id="GO:0006605">
    <property type="term" value="P:protein targeting"/>
    <property type="evidence" value="ECO:0007669"/>
    <property type="project" value="UniProtKB-UniRule"/>
</dbReference>
<dbReference type="InterPro" id="IPR001650">
    <property type="entry name" value="Helicase_C-like"/>
</dbReference>
<keyword evidence="9 12" id="KW-0811">Translocation</keyword>
<keyword evidence="3 12" id="KW-1003">Cell membrane</keyword>
<reference evidence="18 19" key="1">
    <citation type="submission" date="2016-12" db="EMBL/GenBank/DDBJ databases">
        <title>The new phylogeny of genus Mycobacterium.</title>
        <authorList>
            <person name="Tortoli E."/>
            <person name="Trovato A."/>
            <person name="Cirillo D.M."/>
        </authorList>
    </citation>
    <scope>NUCLEOTIDE SEQUENCE [LARGE SCALE GENOMIC DNA]</scope>
    <source>
        <strain evidence="18 19">DSM 45130</strain>
    </source>
</reference>
<name>A0A1X0D1V5_9MYCO</name>
<keyword evidence="4 12" id="KW-0963">Cytoplasm</keyword>
<keyword evidence="19" id="KW-1185">Reference proteome</keyword>
<dbReference type="FunFam" id="3.40.50.300:FF:000334">
    <property type="entry name" value="Protein translocase subunit SecA"/>
    <property type="match status" value="1"/>
</dbReference>
<comment type="subunit">
    <text evidence="12">Monomer and homodimer. Part of the essential Sec protein translocation apparatus which comprises SecA, SecYEG and auxiliary proteins SecDF. Other proteins may also be involved.</text>
</comment>
<dbReference type="Proteomes" id="UP000192801">
    <property type="component" value="Unassembled WGS sequence"/>
</dbReference>
<dbReference type="GO" id="GO:0008564">
    <property type="term" value="F:protein-exporting ATPase activity"/>
    <property type="evidence" value="ECO:0007669"/>
    <property type="project" value="UniProtKB-EC"/>
</dbReference>
<dbReference type="InterPro" id="IPR011115">
    <property type="entry name" value="SecA_DEAD"/>
</dbReference>
<feature type="binding site" evidence="12">
    <location>
        <position position="83"/>
    </location>
    <ligand>
        <name>ATP</name>
        <dbReference type="ChEBI" id="CHEBI:30616"/>
    </ligand>
</feature>
<dbReference type="InterPro" id="IPR014018">
    <property type="entry name" value="SecA_motor_DEAD"/>
</dbReference>
<comment type="similarity">
    <text evidence="1 12 13">Belongs to the SecA family.</text>
</comment>
<dbReference type="InterPro" id="IPR014001">
    <property type="entry name" value="Helicase_ATP-bd"/>
</dbReference>
<evidence type="ECO:0000256" key="14">
    <source>
        <dbReference type="SAM" id="MobiDB-lite"/>
    </source>
</evidence>
<evidence type="ECO:0000256" key="8">
    <source>
        <dbReference type="ARBA" id="ARBA00022967"/>
    </source>
</evidence>
<evidence type="ECO:0000256" key="3">
    <source>
        <dbReference type="ARBA" id="ARBA00022475"/>
    </source>
</evidence>
<dbReference type="Pfam" id="PF21090">
    <property type="entry name" value="P-loop_SecA"/>
    <property type="match status" value="1"/>
</dbReference>
<dbReference type="OrthoDB" id="9805579at2"/>
<dbReference type="Pfam" id="PF07517">
    <property type="entry name" value="SecA_DEAD"/>
    <property type="match status" value="1"/>
</dbReference>
<evidence type="ECO:0000313" key="18">
    <source>
        <dbReference type="EMBL" id="ORA66371.1"/>
    </source>
</evidence>
<dbReference type="GO" id="GO:0065002">
    <property type="term" value="P:intracellular protein transmembrane transport"/>
    <property type="evidence" value="ECO:0007669"/>
    <property type="project" value="UniProtKB-UniRule"/>
</dbReference>
<dbReference type="FunFam" id="3.40.50.300:FF:000113">
    <property type="entry name" value="Preprotein translocase subunit SecA"/>
    <property type="match status" value="1"/>
</dbReference>
<dbReference type="PANTHER" id="PTHR30612:SF0">
    <property type="entry name" value="CHLOROPLAST PROTEIN-TRANSPORTING ATPASE"/>
    <property type="match status" value="1"/>
</dbReference>
<dbReference type="SUPFAM" id="SSF52540">
    <property type="entry name" value="P-loop containing nucleoside triphosphate hydrolases"/>
    <property type="match status" value="2"/>
</dbReference>
<evidence type="ECO:0000259" key="17">
    <source>
        <dbReference type="PROSITE" id="PS51196"/>
    </source>
</evidence>
<feature type="compositionally biased region" description="Basic and acidic residues" evidence="14">
    <location>
        <begin position="876"/>
        <end position="886"/>
    </location>
</feature>
<dbReference type="GO" id="GO:0031522">
    <property type="term" value="C:cell envelope Sec protein transport complex"/>
    <property type="evidence" value="ECO:0007669"/>
    <property type="project" value="TreeGrafter"/>
</dbReference>
<dbReference type="EC" id="7.4.2.8" evidence="12"/>
<evidence type="ECO:0000256" key="9">
    <source>
        <dbReference type="ARBA" id="ARBA00023010"/>
    </source>
</evidence>
<evidence type="ECO:0000256" key="7">
    <source>
        <dbReference type="ARBA" id="ARBA00022927"/>
    </source>
</evidence>
<evidence type="ECO:0000259" key="15">
    <source>
        <dbReference type="PROSITE" id="PS51192"/>
    </source>
</evidence>
<dbReference type="PANTHER" id="PTHR30612">
    <property type="entry name" value="SECA INNER MEMBRANE COMPONENT OF SEC PROTEIN SECRETION SYSTEM"/>
    <property type="match status" value="1"/>
</dbReference>
<evidence type="ECO:0000256" key="13">
    <source>
        <dbReference type="RuleBase" id="RU003874"/>
    </source>
</evidence>
<feature type="binding site" evidence="12">
    <location>
        <begin position="101"/>
        <end position="105"/>
    </location>
    <ligand>
        <name>ATP</name>
        <dbReference type="ChEBI" id="CHEBI:30616"/>
    </ligand>
</feature>
<dbReference type="GO" id="GO:0043952">
    <property type="term" value="P:protein transport by the Sec complex"/>
    <property type="evidence" value="ECO:0007669"/>
    <property type="project" value="UniProtKB-ARBA"/>
</dbReference>
<dbReference type="PROSITE" id="PS51194">
    <property type="entry name" value="HELICASE_CTER"/>
    <property type="match status" value="1"/>
</dbReference>
<dbReference type="CDD" id="cd17928">
    <property type="entry name" value="DEXDc_SecA"/>
    <property type="match status" value="1"/>
</dbReference>
<feature type="domain" description="Helicase C-terminal" evidence="16">
    <location>
        <begin position="416"/>
        <end position="617"/>
    </location>
</feature>
<evidence type="ECO:0000256" key="6">
    <source>
        <dbReference type="ARBA" id="ARBA00022840"/>
    </source>
</evidence>
<dbReference type="STRING" id="444597.BST26_17145"/>
<feature type="region of interest" description="Disordered" evidence="14">
    <location>
        <begin position="855"/>
        <end position="931"/>
    </location>
</feature>
<evidence type="ECO:0000256" key="5">
    <source>
        <dbReference type="ARBA" id="ARBA00022741"/>
    </source>
</evidence>
<proteinExistence type="inferred from homology"/>
<dbReference type="GO" id="GO:0005886">
    <property type="term" value="C:plasma membrane"/>
    <property type="evidence" value="ECO:0007669"/>
    <property type="project" value="UniProtKB-SubCell"/>
</dbReference>
<keyword evidence="8 12" id="KW-1278">Translocase</keyword>
<dbReference type="NCBIfam" id="NF009538">
    <property type="entry name" value="PRK12904.1"/>
    <property type="match status" value="1"/>
</dbReference>
<comment type="function">
    <text evidence="12">Part of the Sec protein translocase complex. Interacts with the SecYEG preprotein conducting channel. Has a central role in coupling the hydrolysis of ATP to the transfer of proteins into and across the cell membrane, serving as an ATP-driven molecular motor driving the stepwise translocation of polypeptide chains across the membrane.</text>
</comment>
<dbReference type="RefSeq" id="WP_083032661.1">
    <property type="nucleotide sequence ID" value="NZ_AP022618.1"/>
</dbReference>
<evidence type="ECO:0000259" key="16">
    <source>
        <dbReference type="PROSITE" id="PS51194"/>
    </source>
</evidence>
<evidence type="ECO:0000256" key="12">
    <source>
        <dbReference type="HAMAP-Rule" id="MF_01382"/>
    </source>
</evidence>
<feature type="compositionally biased region" description="Basic and acidic residues" evidence="14">
    <location>
        <begin position="915"/>
        <end position="924"/>
    </location>
</feature>
<dbReference type="PROSITE" id="PS01312">
    <property type="entry name" value="SECA"/>
    <property type="match status" value="1"/>
</dbReference>
<dbReference type="SMART" id="SM00958">
    <property type="entry name" value="SecA_PP_bind"/>
    <property type="match status" value="1"/>
</dbReference>
<feature type="domain" description="SecA family profile" evidence="17">
    <location>
        <begin position="1"/>
        <end position="612"/>
    </location>
</feature>
<comment type="catalytic activity">
    <reaction evidence="11 12">
        <text>ATP + H2O + cellular proteinSide 1 = ADP + phosphate + cellular proteinSide 2.</text>
        <dbReference type="EC" id="7.4.2.8"/>
    </reaction>
</comment>
<dbReference type="InterPro" id="IPR011130">
    <property type="entry name" value="SecA_preprotein_X-link_dom"/>
</dbReference>
<dbReference type="GO" id="GO:0005829">
    <property type="term" value="C:cytosol"/>
    <property type="evidence" value="ECO:0007669"/>
    <property type="project" value="TreeGrafter"/>
</dbReference>
<keyword evidence="7 12" id="KW-0653">Protein transport</keyword>
<dbReference type="SMART" id="SM00957">
    <property type="entry name" value="SecA_DEAD"/>
    <property type="match status" value="1"/>
</dbReference>
<dbReference type="Pfam" id="PF01043">
    <property type="entry name" value="SecA_PP_bind"/>
    <property type="match status" value="1"/>
</dbReference>
<dbReference type="Gene3D" id="3.40.50.300">
    <property type="entry name" value="P-loop containing nucleotide triphosphate hydrolases"/>
    <property type="match status" value="2"/>
</dbReference>
<dbReference type="InterPro" id="IPR036670">
    <property type="entry name" value="SecA_X-link_sf"/>
</dbReference>
<evidence type="ECO:0000256" key="10">
    <source>
        <dbReference type="ARBA" id="ARBA00023136"/>
    </source>
</evidence>
<comment type="caution">
    <text evidence="18">The sequence shown here is derived from an EMBL/GenBank/DDBJ whole genome shotgun (WGS) entry which is preliminary data.</text>
</comment>
<evidence type="ECO:0000256" key="2">
    <source>
        <dbReference type="ARBA" id="ARBA00022448"/>
    </source>
</evidence>
<dbReference type="InterPro" id="IPR020937">
    <property type="entry name" value="SecA_CS"/>
</dbReference>
<dbReference type="SUPFAM" id="SSF81767">
    <property type="entry name" value="Pre-protein crosslinking domain of SecA"/>
    <property type="match status" value="1"/>
</dbReference>
<keyword evidence="2 12" id="KW-0813">Transport</keyword>
<dbReference type="EMBL" id="MVHS01000051">
    <property type="protein sequence ID" value="ORA66371.1"/>
    <property type="molecule type" value="Genomic_DNA"/>
</dbReference>
<dbReference type="InterPro" id="IPR027417">
    <property type="entry name" value="P-loop_NTPase"/>
</dbReference>
<dbReference type="InterPro" id="IPR044722">
    <property type="entry name" value="SecA_SF2_C"/>
</dbReference>
<dbReference type="InterPro" id="IPR036266">
    <property type="entry name" value="SecA_Wing/Scaffold_sf"/>
</dbReference>
<feature type="domain" description="Helicase ATP-binding" evidence="15">
    <location>
        <begin position="85"/>
        <end position="223"/>
    </location>
</feature>
<feature type="binding site" evidence="12">
    <location>
        <position position="490"/>
    </location>
    <ligand>
        <name>ATP</name>
        <dbReference type="ChEBI" id="CHEBI:30616"/>
    </ligand>
</feature>
<keyword evidence="10 12" id="KW-0472">Membrane</keyword>
<dbReference type="GO" id="GO:0017038">
    <property type="term" value="P:protein import"/>
    <property type="evidence" value="ECO:0007669"/>
    <property type="project" value="InterPro"/>
</dbReference>
<evidence type="ECO:0000256" key="1">
    <source>
        <dbReference type="ARBA" id="ARBA00007650"/>
    </source>
</evidence>
<dbReference type="CDD" id="cd18803">
    <property type="entry name" value="SF2_C_secA"/>
    <property type="match status" value="1"/>
</dbReference>
<dbReference type="SUPFAM" id="SSF81886">
    <property type="entry name" value="Helical scaffold and wing domains of SecA"/>
    <property type="match status" value="1"/>
</dbReference>